<comment type="caution">
    <text evidence="2">The sequence shown here is derived from an EMBL/GenBank/DDBJ whole genome shotgun (WGS) entry which is preliminary data.</text>
</comment>
<dbReference type="PANTHER" id="PTHR31435:SF10">
    <property type="entry name" value="BSR4717 PROTEIN"/>
    <property type="match status" value="1"/>
</dbReference>
<protein>
    <submittedName>
        <fullName evidence="2">Acetyltransferase, gnat family</fullName>
    </submittedName>
</protein>
<dbReference type="Pfam" id="PF14542">
    <property type="entry name" value="Acetyltransf_CG"/>
    <property type="match status" value="1"/>
</dbReference>
<dbReference type="PROSITE" id="PS51729">
    <property type="entry name" value="GNAT_YJDJ"/>
    <property type="match status" value="1"/>
</dbReference>
<keyword evidence="2" id="KW-0808">Transferase</keyword>
<dbReference type="CDD" id="cd04301">
    <property type="entry name" value="NAT_SF"/>
    <property type="match status" value="1"/>
</dbReference>
<dbReference type="EMBL" id="AAWS01000015">
    <property type="protein sequence ID" value="EAY28531.1"/>
    <property type="molecule type" value="Genomic_DNA"/>
</dbReference>
<organism evidence="2 3">
    <name type="scientific">Microscilla marina ATCC 23134</name>
    <dbReference type="NCBI Taxonomy" id="313606"/>
    <lineage>
        <taxon>Bacteria</taxon>
        <taxon>Pseudomonadati</taxon>
        <taxon>Bacteroidota</taxon>
        <taxon>Cytophagia</taxon>
        <taxon>Cytophagales</taxon>
        <taxon>Microscillaceae</taxon>
        <taxon>Microscilla</taxon>
    </lineage>
</organism>
<dbReference type="InterPro" id="IPR031165">
    <property type="entry name" value="GNAT_YJDJ"/>
</dbReference>
<dbReference type="Proteomes" id="UP000004095">
    <property type="component" value="Unassembled WGS sequence"/>
</dbReference>
<reference evidence="2 3" key="1">
    <citation type="submission" date="2007-01" db="EMBL/GenBank/DDBJ databases">
        <authorList>
            <person name="Haygood M."/>
            <person name="Podell S."/>
            <person name="Anderson C."/>
            <person name="Hopkinson B."/>
            <person name="Roe K."/>
            <person name="Barbeau K."/>
            <person name="Gaasterland T."/>
            <person name="Ferriera S."/>
            <person name="Johnson J."/>
            <person name="Kravitz S."/>
            <person name="Beeson K."/>
            <person name="Sutton G."/>
            <person name="Rogers Y.-H."/>
            <person name="Friedman R."/>
            <person name="Frazier M."/>
            <person name="Venter J.C."/>
        </authorList>
    </citation>
    <scope>NUCLEOTIDE SEQUENCE [LARGE SCALE GENOMIC DNA]</scope>
    <source>
        <strain evidence="2 3">ATCC 23134</strain>
    </source>
</reference>
<dbReference type="InterPro" id="IPR016181">
    <property type="entry name" value="Acyl_CoA_acyltransferase"/>
</dbReference>
<proteinExistence type="predicted"/>
<dbReference type="GO" id="GO:0016740">
    <property type="term" value="F:transferase activity"/>
    <property type="evidence" value="ECO:0007669"/>
    <property type="project" value="UniProtKB-KW"/>
</dbReference>
<dbReference type="AlphaFoldDB" id="A1ZLZ9"/>
<evidence type="ECO:0000259" key="1">
    <source>
        <dbReference type="PROSITE" id="PS51729"/>
    </source>
</evidence>
<sequence>METYQVHITEENNKGKAYIGTNAKPLAAMTYSKAGNDLIIIDHTEVDQSLRGQNIGRQLLDALVAMARNKGIKIMPLCPYAKSVFDKDNSLKDVLK</sequence>
<evidence type="ECO:0000313" key="2">
    <source>
        <dbReference type="EMBL" id="EAY28531.1"/>
    </source>
</evidence>
<keyword evidence="3" id="KW-1185">Reference proteome</keyword>
<dbReference type="PANTHER" id="PTHR31435">
    <property type="entry name" value="PROTEIN NATD1"/>
    <property type="match status" value="1"/>
</dbReference>
<evidence type="ECO:0000313" key="3">
    <source>
        <dbReference type="Proteomes" id="UP000004095"/>
    </source>
</evidence>
<dbReference type="SUPFAM" id="SSF55729">
    <property type="entry name" value="Acyl-CoA N-acyltransferases (Nat)"/>
    <property type="match status" value="1"/>
</dbReference>
<name>A1ZLZ9_MICM2</name>
<dbReference type="InterPro" id="IPR045057">
    <property type="entry name" value="Gcn5-rel_NAT"/>
</dbReference>
<dbReference type="OrthoDB" id="9793389at2"/>
<accession>A1ZLZ9</accession>
<dbReference type="eggNOG" id="COG2388">
    <property type="taxonomic scope" value="Bacteria"/>
</dbReference>
<feature type="domain" description="N-acetyltransferase" evidence="1">
    <location>
        <begin position="9"/>
        <end position="96"/>
    </location>
</feature>
<gene>
    <name evidence="2" type="ORF">M23134_04378</name>
</gene>
<dbReference type="RefSeq" id="WP_002697768.1">
    <property type="nucleotide sequence ID" value="NZ_AAWS01000015.1"/>
</dbReference>
<dbReference type="Gene3D" id="3.40.630.30">
    <property type="match status" value="1"/>
</dbReference>